<dbReference type="Proteomes" id="UP000663852">
    <property type="component" value="Unassembled WGS sequence"/>
</dbReference>
<reference evidence="6" key="1">
    <citation type="submission" date="2021-02" db="EMBL/GenBank/DDBJ databases">
        <authorList>
            <person name="Nowell W R."/>
        </authorList>
    </citation>
    <scope>NUCLEOTIDE SEQUENCE</scope>
</reference>
<keyword evidence="3" id="KW-0326">Glycosidase</keyword>
<dbReference type="GO" id="GO:0005829">
    <property type="term" value="C:cytosol"/>
    <property type="evidence" value="ECO:0007669"/>
    <property type="project" value="TreeGrafter"/>
</dbReference>
<evidence type="ECO:0000313" key="6">
    <source>
        <dbReference type="EMBL" id="CAF1181220.1"/>
    </source>
</evidence>
<dbReference type="EMBL" id="CAJNOJ010000137">
    <property type="protein sequence ID" value="CAF1181220.1"/>
    <property type="molecule type" value="Genomic_DNA"/>
</dbReference>
<accession>A0A814UZ70</accession>
<evidence type="ECO:0000256" key="4">
    <source>
        <dbReference type="SAM" id="SignalP"/>
    </source>
</evidence>
<organism evidence="6 7">
    <name type="scientific">Adineta ricciae</name>
    <name type="common">Rotifer</name>
    <dbReference type="NCBI Taxonomy" id="249248"/>
    <lineage>
        <taxon>Eukaryota</taxon>
        <taxon>Metazoa</taxon>
        <taxon>Spiralia</taxon>
        <taxon>Gnathifera</taxon>
        <taxon>Rotifera</taxon>
        <taxon>Eurotatoria</taxon>
        <taxon>Bdelloidea</taxon>
        <taxon>Adinetida</taxon>
        <taxon>Adinetidae</taxon>
        <taxon>Adineta</taxon>
    </lineage>
</organism>
<dbReference type="Gene3D" id="3.90.245.10">
    <property type="entry name" value="Ribonucleoside hydrolase-like"/>
    <property type="match status" value="1"/>
</dbReference>
<dbReference type="Pfam" id="PF01156">
    <property type="entry name" value="IU_nuc_hydro"/>
    <property type="match status" value="1"/>
</dbReference>
<dbReference type="OrthoDB" id="432381at2759"/>
<gene>
    <name evidence="6" type="ORF">EDS130_LOCUS24251</name>
</gene>
<dbReference type="GO" id="GO:0008477">
    <property type="term" value="F:purine nucleosidase activity"/>
    <property type="evidence" value="ECO:0007669"/>
    <property type="project" value="TreeGrafter"/>
</dbReference>
<evidence type="ECO:0000259" key="5">
    <source>
        <dbReference type="Pfam" id="PF01156"/>
    </source>
</evidence>
<evidence type="ECO:0000256" key="2">
    <source>
        <dbReference type="ARBA" id="ARBA00022801"/>
    </source>
</evidence>
<dbReference type="InterPro" id="IPR023186">
    <property type="entry name" value="IUNH"/>
</dbReference>
<dbReference type="PANTHER" id="PTHR12304">
    <property type="entry name" value="INOSINE-URIDINE PREFERRING NUCLEOSIDE HYDROLASE"/>
    <property type="match status" value="1"/>
</dbReference>
<sequence>MMNLLTCLVLISSIVESQALANYRNIESCLGQNDNRNPVIIDTDADVDDLWAILYLIKVPTVNILAITTVGDGYSSPFFSTSNILSFLGLINCSYGIPVASGQSVPMMSSGWNIDPKILNSIDTYLTSPTCLNQSVDIFLQPSPFEAVELIIFTLKYSSKPVDILVLGPMTNIAEAIIRDRSIVPKIGTIYVSGGQFKSMSAYSSLIPNPKLGTYPYLRKTSDSSDNVFLDVLSVQRVDDSGVRQLVAMPSIVQNQLPTNLTQLNMKLREWDNSAAQLMVQMQNNLTNGFCTRIQNVKSLYVLSANADQLYGQGISDSPRNAMKINGFSDYKICTETNSDVFLTEFLTRIHSGQLHSCKNSYNDRFDIKLQQCLKKYAFN</sequence>
<dbReference type="PANTHER" id="PTHR12304:SF4">
    <property type="entry name" value="URIDINE NUCLEOSIDASE"/>
    <property type="match status" value="1"/>
</dbReference>
<name>A0A814UZ70_ADIRI</name>
<dbReference type="GO" id="GO:0006152">
    <property type="term" value="P:purine nucleoside catabolic process"/>
    <property type="evidence" value="ECO:0007669"/>
    <property type="project" value="TreeGrafter"/>
</dbReference>
<protein>
    <recommendedName>
        <fullName evidence="5">Inosine/uridine-preferring nucleoside hydrolase domain-containing protein</fullName>
    </recommendedName>
</protein>
<dbReference type="InterPro" id="IPR001910">
    <property type="entry name" value="Inosine/uridine_hydrolase_dom"/>
</dbReference>
<comment type="caution">
    <text evidence="6">The sequence shown here is derived from an EMBL/GenBank/DDBJ whole genome shotgun (WGS) entry which is preliminary data.</text>
</comment>
<feature type="chain" id="PRO_5032639551" description="Inosine/uridine-preferring nucleoside hydrolase domain-containing protein" evidence="4">
    <location>
        <begin position="20"/>
        <end position="380"/>
    </location>
</feature>
<feature type="signal peptide" evidence="4">
    <location>
        <begin position="1"/>
        <end position="19"/>
    </location>
</feature>
<evidence type="ECO:0000313" key="7">
    <source>
        <dbReference type="Proteomes" id="UP000663852"/>
    </source>
</evidence>
<evidence type="ECO:0000256" key="3">
    <source>
        <dbReference type="ARBA" id="ARBA00023295"/>
    </source>
</evidence>
<keyword evidence="4" id="KW-0732">Signal</keyword>
<proteinExistence type="inferred from homology"/>
<evidence type="ECO:0000256" key="1">
    <source>
        <dbReference type="ARBA" id="ARBA00009176"/>
    </source>
</evidence>
<dbReference type="SUPFAM" id="SSF53590">
    <property type="entry name" value="Nucleoside hydrolase"/>
    <property type="match status" value="1"/>
</dbReference>
<dbReference type="InterPro" id="IPR036452">
    <property type="entry name" value="Ribo_hydro-like"/>
</dbReference>
<dbReference type="AlphaFoldDB" id="A0A814UZ70"/>
<feature type="domain" description="Inosine/uridine-preferring nucleoside hydrolase" evidence="5">
    <location>
        <begin position="39"/>
        <end position="279"/>
    </location>
</feature>
<keyword evidence="2" id="KW-0378">Hydrolase</keyword>
<comment type="similarity">
    <text evidence="1">Belongs to the IUNH family.</text>
</comment>